<dbReference type="RefSeq" id="WP_117160036.1">
    <property type="nucleotide sequence ID" value="NZ_QVID01000002.1"/>
</dbReference>
<evidence type="ECO:0008006" key="3">
    <source>
        <dbReference type="Google" id="ProtNLM"/>
    </source>
</evidence>
<dbReference type="EMBL" id="QVID01000002">
    <property type="protein sequence ID" value="RFN58086.1"/>
    <property type="molecule type" value="Genomic_DNA"/>
</dbReference>
<evidence type="ECO:0000313" key="1">
    <source>
        <dbReference type="EMBL" id="RFN58086.1"/>
    </source>
</evidence>
<sequence>MIQRIDTDFCELSIYAKYAILKVFENVFYDIEKATIVHQKFQEFFQNKPFVLITERNFKHEVDFSVYKGNALQNIEGLAIVSANPEERERAVLEQPLFNKSFAFFEQLTDAQNWAEAFFR</sequence>
<dbReference type="Proteomes" id="UP000261082">
    <property type="component" value="Unassembled WGS sequence"/>
</dbReference>
<reference evidence="1 2" key="1">
    <citation type="journal article" date="2007" name="Int. J. Syst. Evol. Microbiol.">
        <title>Marixanthomonas ophiurae gen. nov., sp. nov., a marine bacterium of the family Flavobacteriaceae isolated from a deep-sea brittle star.</title>
        <authorList>
            <person name="Romanenko L.A."/>
            <person name="Uchino M."/>
            <person name="Frolova G.M."/>
            <person name="Mikhailov V.V."/>
        </authorList>
    </citation>
    <scope>NUCLEOTIDE SEQUENCE [LARGE SCALE GENOMIC DNA]</scope>
    <source>
        <strain evidence="1 2">KMM 3046</strain>
    </source>
</reference>
<gene>
    <name evidence="1" type="ORF">DZ858_12675</name>
</gene>
<keyword evidence="2" id="KW-1185">Reference proteome</keyword>
<dbReference type="OrthoDB" id="1442370at2"/>
<accession>A0A3E1Q7H6</accession>
<name>A0A3E1Q7H6_9FLAO</name>
<organism evidence="1 2">
    <name type="scientific">Marixanthomonas ophiurae</name>
    <dbReference type="NCBI Taxonomy" id="387659"/>
    <lineage>
        <taxon>Bacteria</taxon>
        <taxon>Pseudomonadati</taxon>
        <taxon>Bacteroidota</taxon>
        <taxon>Flavobacteriia</taxon>
        <taxon>Flavobacteriales</taxon>
        <taxon>Flavobacteriaceae</taxon>
        <taxon>Marixanthomonas</taxon>
    </lineage>
</organism>
<comment type="caution">
    <text evidence="1">The sequence shown here is derived from an EMBL/GenBank/DDBJ whole genome shotgun (WGS) entry which is preliminary data.</text>
</comment>
<proteinExistence type="predicted"/>
<dbReference type="AlphaFoldDB" id="A0A3E1Q7H6"/>
<protein>
    <recommendedName>
        <fullName evidence="3">STAS/SEC14 domain-containing protein</fullName>
    </recommendedName>
</protein>
<evidence type="ECO:0000313" key="2">
    <source>
        <dbReference type="Proteomes" id="UP000261082"/>
    </source>
</evidence>